<evidence type="ECO:0000313" key="4">
    <source>
        <dbReference type="EMBL" id="MBI6118774.1"/>
    </source>
</evidence>
<name>A0ABS0TCJ8_9FLAO</name>
<organism evidence="4 5">
    <name type="scientific">Salegentibacter maritimus</name>
    <dbReference type="NCBI Taxonomy" id="2794347"/>
    <lineage>
        <taxon>Bacteria</taxon>
        <taxon>Pseudomonadati</taxon>
        <taxon>Bacteroidota</taxon>
        <taxon>Flavobacteriia</taxon>
        <taxon>Flavobacteriales</taxon>
        <taxon>Flavobacteriaceae</taxon>
        <taxon>Salegentibacter</taxon>
    </lineage>
</organism>
<feature type="signal peptide" evidence="3">
    <location>
        <begin position="1"/>
        <end position="18"/>
    </location>
</feature>
<dbReference type="SUPFAM" id="SSF46894">
    <property type="entry name" value="C-terminal effector domain of the bipartite response regulators"/>
    <property type="match status" value="1"/>
</dbReference>
<evidence type="ECO:0000313" key="5">
    <source>
        <dbReference type="Proteomes" id="UP000635665"/>
    </source>
</evidence>
<keyword evidence="3" id="KW-0732">Signal</keyword>
<gene>
    <name evidence="4" type="ORF">I6U50_01915</name>
</gene>
<evidence type="ECO:0008006" key="6">
    <source>
        <dbReference type="Google" id="ProtNLM"/>
    </source>
</evidence>
<accession>A0ABS0TCJ8</accession>
<proteinExistence type="predicted"/>
<reference evidence="4 5" key="1">
    <citation type="submission" date="2020-12" db="EMBL/GenBank/DDBJ databases">
        <title>Salegentibacter orientalis sp. nov., isolated from costal sediment.</title>
        <authorList>
            <person name="Lian F.-B."/>
        </authorList>
    </citation>
    <scope>NUCLEOTIDE SEQUENCE [LARGE SCALE GENOMIC DNA]</scope>
    <source>
        <strain evidence="4 5">F60176</strain>
    </source>
</reference>
<protein>
    <recommendedName>
        <fullName evidence="6">Regulatory protein, luxR family</fullName>
    </recommendedName>
</protein>
<comment type="caution">
    <text evidence="4">The sequence shown here is derived from an EMBL/GenBank/DDBJ whole genome shotgun (WGS) entry which is preliminary data.</text>
</comment>
<sequence>MRIFIFLALLLSGTLSRAQNILESTRQALDSVELLQMQNKTQEAIESLKNTIYRTNSADDLAYLYAYQSGLYVSRDSLLMGKKLLDLSFEAAEKAKNNTSKAVAYRAKAYLNYHLNLPDDVVKDALTGLQYLEENNTDLTTKYYLNYLLYSTYSRWGDEEKMEKYILKCKKYAIDARDINLQVNVNNGMSSMYLARYRETRKKKLLDSTFQYLRKSFELQQSNPKEVSGDTFVITCINIANFYLEWSSEPMEVRKEKAFYYLKFAEDKLEKDEASSEKWINVLGIKSGFAKKEGNVGLAEQYLLQGLTLLMNDKGNYFKLEYRVNKELAAIALKRNDLKSALNYQERAEELLKKSFDEQQLLNAQKLEIQFETEKKDQQLKLLKERETFQKRQNYLYGGIALALLFGLVFMFVSYHFKLKYSIEREEKLKREKEESEHRANLKLKFEKEEQSRLKAEQELLNIKQQQLEKESLANSLLIEYKNDMLQQIKSNIQEGDTKKIQKLLKEEMLLAADFENIKTQIQKVHPDFFNQLNALAVKKLTPLDLKYCTYLYLKMTTKQIAQALHIEPQSVRMFKYRLKQKFGLSKDIDLDDFLANLT</sequence>
<dbReference type="EMBL" id="JAEHNY010000001">
    <property type="protein sequence ID" value="MBI6118774.1"/>
    <property type="molecule type" value="Genomic_DNA"/>
</dbReference>
<dbReference type="Proteomes" id="UP000635665">
    <property type="component" value="Unassembled WGS sequence"/>
</dbReference>
<keyword evidence="2" id="KW-0472">Membrane</keyword>
<feature type="coiled-coil region" evidence="1">
    <location>
        <begin position="439"/>
        <end position="471"/>
    </location>
</feature>
<feature type="chain" id="PRO_5045049808" description="Regulatory protein, luxR family" evidence="3">
    <location>
        <begin position="19"/>
        <end position="599"/>
    </location>
</feature>
<keyword evidence="2" id="KW-0812">Transmembrane</keyword>
<evidence type="ECO:0000256" key="1">
    <source>
        <dbReference type="SAM" id="Coils"/>
    </source>
</evidence>
<feature type="transmembrane region" description="Helical" evidence="2">
    <location>
        <begin position="395"/>
        <end position="415"/>
    </location>
</feature>
<evidence type="ECO:0000256" key="2">
    <source>
        <dbReference type="SAM" id="Phobius"/>
    </source>
</evidence>
<keyword evidence="2" id="KW-1133">Transmembrane helix</keyword>
<dbReference type="RefSeq" id="WP_198637641.1">
    <property type="nucleotide sequence ID" value="NZ_JAEHNY010000001.1"/>
</dbReference>
<dbReference type="Gene3D" id="1.10.10.10">
    <property type="entry name" value="Winged helix-like DNA-binding domain superfamily/Winged helix DNA-binding domain"/>
    <property type="match status" value="1"/>
</dbReference>
<dbReference type="InterPro" id="IPR016032">
    <property type="entry name" value="Sig_transdc_resp-reg_C-effctor"/>
</dbReference>
<dbReference type="InterPro" id="IPR036388">
    <property type="entry name" value="WH-like_DNA-bd_sf"/>
</dbReference>
<evidence type="ECO:0000256" key="3">
    <source>
        <dbReference type="SAM" id="SignalP"/>
    </source>
</evidence>
<keyword evidence="5" id="KW-1185">Reference proteome</keyword>
<keyword evidence="1" id="KW-0175">Coiled coil</keyword>